<comment type="caution">
    <text evidence="1">The sequence shown here is derived from an EMBL/GenBank/DDBJ whole genome shotgun (WGS) entry which is preliminary data.</text>
</comment>
<accession>A0A399RDA8</accession>
<protein>
    <submittedName>
        <fullName evidence="1">Uncharacterized protein</fullName>
    </submittedName>
</protein>
<proteinExistence type="predicted"/>
<dbReference type="Proteomes" id="UP000265845">
    <property type="component" value="Unassembled WGS sequence"/>
</dbReference>
<gene>
    <name evidence="1" type="ORF">D1222_08805</name>
</gene>
<evidence type="ECO:0000313" key="2">
    <source>
        <dbReference type="Proteomes" id="UP000265845"/>
    </source>
</evidence>
<dbReference type="EMBL" id="QWGA01000006">
    <property type="protein sequence ID" value="RIJ29490.1"/>
    <property type="molecule type" value="Genomic_DNA"/>
</dbReference>
<name>A0A399RDA8_9PROT</name>
<dbReference type="AlphaFoldDB" id="A0A399RDA8"/>
<reference evidence="1 2" key="1">
    <citation type="submission" date="2018-08" db="EMBL/GenBank/DDBJ databases">
        <title>Henriciella mobilis sp. nov., isolated from seawater.</title>
        <authorList>
            <person name="Cheng H."/>
            <person name="Wu Y.-H."/>
            <person name="Xu X.-W."/>
            <person name="Guo L.-L."/>
        </authorList>
    </citation>
    <scope>NUCLEOTIDE SEQUENCE [LARGE SCALE GENOMIC DNA]</scope>
    <source>
        <strain evidence="1 2">CCUG67844</strain>
    </source>
</reference>
<sequence>MDDLNGKLVIAGISFEESAGEASEQFQVHGRVSRVSPTEGVILRKADGSGEFVLPPFPLSNYRRAVAGDYHLQDSGKIVTDPDFTTSWTFAMPESMRDEVRQQGVRGGFENVSGEP</sequence>
<keyword evidence="2" id="KW-1185">Reference proteome</keyword>
<organism evidence="1 2">
    <name type="scientific">Henriciella algicola</name>
    <dbReference type="NCBI Taxonomy" id="1608422"/>
    <lineage>
        <taxon>Bacteria</taxon>
        <taxon>Pseudomonadati</taxon>
        <taxon>Pseudomonadota</taxon>
        <taxon>Alphaproteobacteria</taxon>
        <taxon>Hyphomonadales</taxon>
        <taxon>Hyphomonadaceae</taxon>
        <taxon>Henriciella</taxon>
    </lineage>
</organism>
<evidence type="ECO:0000313" key="1">
    <source>
        <dbReference type="EMBL" id="RIJ29490.1"/>
    </source>
</evidence>